<comment type="caution">
    <text evidence="3">The sequence shown here is derived from an EMBL/GenBank/DDBJ whole genome shotgun (WGS) entry which is preliminary data.</text>
</comment>
<feature type="compositionally biased region" description="Polar residues" evidence="2">
    <location>
        <begin position="215"/>
        <end position="225"/>
    </location>
</feature>
<feature type="region of interest" description="Disordered" evidence="2">
    <location>
        <begin position="210"/>
        <end position="250"/>
    </location>
</feature>
<name>A0AAD3SVS6_NEPGR</name>
<gene>
    <name evidence="3" type="ORF">Nepgr_020729</name>
</gene>
<evidence type="ECO:0000256" key="1">
    <source>
        <dbReference type="SAM" id="Coils"/>
    </source>
</evidence>
<organism evidence="3 4">
    <name type="scientific">Nepenthes gracilis</name>
    <name type="common">Slender pitcher plant</name>
    <dbReference type="NCBI Taxonomy" id="150966"/>
    <lineage>
        <taxon>Eukaryota</taxon>
        <taxon>Viridiplantae</taxon>
        <taxon>Streptophyta</taxon>
        <taxon>Embryophyta</taxon>
        <taxon>Tracheophyta</taxon>
        <taxon>Spermatophyta</taxon>
        <taxon>Magnoliopsida</taxon>
        <taxon>eudicotyledons</taxon>
        <taxon>Gunneridae</taxon>
        <taxon>Pentapetalae</taxon>
        <taxon>Caryophyllales</taxon>
        <taxon>Nepenthaceae</taxon>
        <taxon>Nepenthes</taxon>
    </lineage>
</organism>
<keyword evidence="1" id="KW-0175">Coiled coil</keyword>
<dbReference type="AlphaFoldDB" id="A0AAD3SVS6"/>
<evidence type="ECO:0000313" key="3">
    <source>
        <dbReference type="EMBL" id="GMH18888.1"/>
    </source>
</evidence>
<evidence type="ECO:0000256" key="2">
    <source>
        <dbReference type="SAM" id="MobiDB-lite"/>
    </source>
</evidence>
<evidence type="ECO:0000313" key="4">
    <source>
        <dbReference type="Proteomes" id="UP001279734"/>
    </source>
</evidence>
<accession>A0AAD3SVS6</accession>
<dbReference type="EMBL" id="BSYO01000019">
    <property type="protein sequence ID" value="GMH18888.1"/>
    <property type="molecule type" value="Genomic_DNA"/>
</dbReference>
<sequence length="422" mass="46329">MSAIVALMVDYSLPQDMSYQALGLVGKAHTPPEGFVTVYEQHLKGGLSYPMSCELTAIVEALGISVETLQPNALRYLVSLCILAHLHSGSFNATATLEPFDSELSREWGSIPPFFRKEVSNEEVKETVEPVAAIGSQMKTFSTQSYYLTFVALVVAKWGPAFSWAMAGSLKKKPEDVKIPKSSGEDSEESCSLLELSLDEEEIEAPLKRLREAGGTSTRRSQSWLQGPPSESRGPIPRRHQSSNHMREPPNSYRFLQWSWMRRRTSSQGAGGVGHFGAYTSSFQSLPDLKVGLYLEVCVKGDALVGLEVEAKWWVSPLGVVLTLEATVTGVAQEPEPPSVPLSSVASSHPNSAEAVANRVEPLGVPREVDSLDELVAQLCGNFHREQELVQRVRVEIASLRGENEQMLEENRCLKEESGQQA</sequence>
<keyword evidence="4" id="KW-1185">Reference proteome</keyword>
<feature type="coiled-coil region" evidence="1">
    <location>
        <begin position="390"/>
        <end position="417"/>
    </location>
</feature>
<protein>
    <submittedName>
        <fullName evidence="3">Uncharacterized protein</fullName>
    </submittedName>
</protein>
<proteinExistence type="predicted"/>
<reference evidence="3" key="1">
    <citation type="submission" date="2023-05" db="EMBL/GenBank/DDBJ databases">
        <title>Nepenthes gracilis genome sequencing.</title>
        <authorList>
            <person name="Fukushima K."/>
        </authorList>
    </citation>
    <scope>NUCLEOTIDE SEQUENCE</scope>
    <source>
        <strain evidence="3">SING2019-196</strain>
    </source>
</reference>
<dbReference type="Proteomes" id="UP001279734">
    <property type="component" value="Unassembled WGS sequence"/>
</dbReference>